<gene>
    <name evidence="16" type="ORF">SmJEL517_g01619</name>
</gene>
<dbReference type="FunFam" id="3.30.930.10:FF:000010">
    <property type="entry name" value="Glycyl-tRNA synthetase 1"/>
    <property type="match status" value="1"/>
</dbReference>
<dbReference type="Gene3D" id="3.30.930.10">
    <property type="entry name" value="Bira Bifunctional Protein, Domain 2"/>
    <property type="match status" value="2"/>
</dbReference>
<dbReference type="InterPro" id="IPR036621">
    <property type="entry name" value="Anticodon-bd_dom_sf"/>
</dbReference>
<dbReference type="Proteomes" id="UP000319731">
    <property type="component" value="Unassembled WGS sequence"/>
</dbReference>
<comment type="subcellular location">
    <subcellularLocation>
        <location evidence="1">Cytoplasm</location>
    </subcellularLocation>
</comment>
<dbReference type="EC" id="6.1.1.14" evidence="4"/>
<organism evidence="16 17">
    <name type="scientific">Synchytrium microbalum</name>
    <dbReference type="NCBI Taxonomy" id="1806994"/>
    <lineage>
        <taxon>Eukaryota</taxon>
        <taxon>Fungi</taxon>
        <taxon>Fungi incertae sedis</taxon>
        <taxon>Chytridiomycota</taxon>
        <taxon>Chytridiomycota incertae sedis</taxon>
        <taxon>Chytridiomycetes</taxon>
        <taxon>Synchytriales</taxon>
        <taxon>Synchytriaceae</taxon>
        <taxon>Synchytrium</taxon>
    </lineage>
</organism>
<dbReference type="SUPFAM" id="SSF55681">
    <property type="entry name" value="Class II aaRS and biotin synthetases"/>
    <property type="match status" value="1"/>
</dbReference>
<feature type="domain" description="Aminoacyl-transfer RNA synthetases class-II family profile" evidence="14">
    <location>
        <begin position="198"/>
        <end position="593"/>
    </location>
</feature>
<evidence type="ECO:0000259" key="14">
    <source>
        <dbReference type="PROSITE" id="PS50862"/>
    </source>
</evidence>
<dbReference type="Gene3D" id="1.10.287.10">
    <property type="entry name" value="S15/NS1, RNA-binding"/>
    <property type="match status" value="1"/>
</dbReference>
<dbReference type="Gene3D" id="3.30.40.230">
    <property type="match status" value="1"/>
</dbReference>
<dbReference type="RefSeq" id="XP_031026505.1">
    <property type="nucleotide sequence ID" value="XM_031167547.1"/>
</dbReference>
<keyword evidence="17" id="KW-1185">Reference proteome</keyword>
<evidence type="ECO:0000256" key="2">
    <source>
        <dbReference type="ARBA" id="ARBA00008226"/>
    </source>
</evidence>
<dbReference type="NCBIfam" id="NF003211">
    <property type="entry name" value="PRK04173.1"/>
    <property type="match status" value="1"/>
</dbReference>
<evidence type="ECO:0000256" key="8">
    <source>
        <dbReference type="ARBA" id="ARBA00022741"/>
    </source>
</evidence>
<dbReference type="FunFam" id="3.40.50.800:FF:000004">
    <property type="entry name" value="Glycine--tRNA ligase 2"/>
    <property type="match status" value="1"/>
</dbReference>
<keyword evidence="11" id="KW-0030">Aminoacyl-tRNA synthetase</keyword>
<dbReference type="InterPro" id="IPR000738">
    <property type="entry name" value="WHEP-TRS_dom"/>
</dbReference>
<dbReference type="NCBIfam" id="TIGR00389">
    <property type="entry name" value="glyS_dimeric"/>
    <property type="match status" value="1"/>
</dbReference>
<name>A0A507C9B4_9FUNG</name>
<dbReference type="PANTHER" id="PTHR10745:SF0">
    <property type="entry name" value="GLYCINE--TRNA LIGASE"/>
    <property type="match status" value="1"/>
</dbReference>
<dbReference type="InterPro" id="IPR004154">
    <property type="entry name" value="Anticodon-bd"/>
</dbReference>
<dbReference type="InterPro" id="IPR027031">
    <property type="entry name" value="Gly-tRNA_synthase/POLG2"/>
</dbReference>
<accession>A0A507C9B4</accession>
<evidence type="ECO:0000313" key="16">
    <source>
        <dbReference type="EMBL" id="TPX36192.1"/>
    </source>
</evidence>
<dbReference type="GO" id="GO:0004820">
    <property type="term" value="F:glycine-tRNA ligase activity"/>
    <property type="evidence" value="ECO:0007669"/>
    <property type="project" value="UniProtKB-EC"/>
</dbReference>
<dbReference type="InterPro" id="IPR045864">
    <property type="entry name" value="aa-tRNA-synth_II/BPL/LPL"/>
</dbReference>
<comment type="subunit">
    <text evidence="3">Homodimer.</text>
</comment>
<dbReference type="PANTHER" id="PTHR10745">
    <property type="entry name" value="GLYCYL-TRNA SYNTHETASE/DNA POLYMERASE SUBUNIT GAMMA-2"/>
    <property type="match status" value="1"/>
</dbReference>
<dbReference type="GO" id="GO:0070150">
    <property type="term" value="P:mitochondrial glycyl-tRNA aminoacylation"/>
    <property type="evidence" value="ECO:0007669"/>
    <property type="project" value="TreeGrafter"/>
</dbReference>
<comment type="similarity">
    <text evidence="2">Belongs to the class-II aminoacyl-tRNA synthetase family.</text>
</comment>
<dbReference type="InterPro" id="IPR009068">
    <property type="entry name" value="uS15_NS1_RNA-bd_sf"/>
</dbReference>
<evidence type="ECO:0000256" key="7">
    <source>
        <dbReference type="ARBA" id="ARBA00022679"/>
    </source>
</evidence>
<dbReference type="AlphaFoldDB" id="A0A507C9B4"/>
<dbReference type="CDD" id="cd00858">
    <property type="entry name" value="GlyRS_anticodon"/>
    <property type="match status" value="1"/>
</dbReference>
<keyword evidence="10" id="KW-0648">Protein biosynthesis</keyword>
<feature type="compositionally biased region" description="Basic and acidic residues" evidence="13">
    <location>
        <begin position="182"/>
        <end position="196"/>
    </location>
</feature>
<dbReference type="PROSITE" id="PS51185">
    <property type="entry name" value="WHEP_TRS_2"/>
    <property type="match status" value="1"/>
</dbReference>
<keyword evidence="9" id="KW-0067">ATP-binding</keyword>
<dbReference type="InterPro" id="IPR002314">
    <property type="entry name" value="aa-tRNA-synt_IIb"/>
</dbReference>
<dbReference type="STRING" id="1806994.A0A507C9B4"/>
<dbReference type="Gene3D" id="3.40.50.800">
    <property type="entry name" value="Anticodon-binding domain"/>
    <property type="match status" value="1"/>
</dbReference>
<dbReference type="OrthoDB" id="57698at2759"/>
<dbReference type="InterPro" id="IPR002315">
    <property type="entry name" value="tRNA-synt_gly"/>
</dbReference>
<proteinExistence type="inferred from homology"/>
<evidence type="ECO:0000259" key="15">
    <source>
        <dbReference type="PROSITE" id="PS51185"/>
    </source>
</evidence>
<keyword evidence="8" id="KW-0547">Nucleotide-binding</keyword>
<evidence type="ECO:0000256" key="9">
    <source>
        <dbReference type="ARBA" id="ARBA00022840"/>
    </source>
</evidence>
<keyword evidence="6 16" id="KW-0436">Ligase</keyword>
<dbReference type="CDD" id="cd00774">
    <property type="entry name" value="GlyRS-like_core"/>
    <property type="match status" value="1"/>
</dbReference>
<dbReference type="FunFam" id="3.30.930.10:FF:000158">
    <property type="entry name" value="Glycyl-tRNA synthetase"/>
    <property type="match status" value="1"/>
</dbReference>
<dbReference type="PRINTS" id="PR01043">
    <property type="entry name" value="TRNASYNTHGLY"/>
</dbReference>
<evidence type="ECO:0000256" key="6">
    <source>
        <dbReference type="ARBA" id="ARBA00022598"/>
    </source>
</evidence>
<evidence type="ECO:0000313" key="17">
    <source>
        <dbReference type="Proteomes" id="UP000319731"/>
    </source>
</evidence>
<evidence type="ECO:0000256" key="1">
    <source>
        <dbReference type="ARBA" id="ARBA00004496"/>
    </source>
</evidence>
<keyword evidence="5" id="KW-0963">Cytoplasm</keyword>
<dbReference type="PROSITE" id="PS50862">
    <property type="entry name" value="AA_TRNA_LIGASE_II"/>
    <property type="match status" value="1"/>
</dbReference>
<reference evidence="16 17" key="1">
    <citation type="journal article" date="2019" name="Sci. Rep.">
        <title>Comparative genomics of chytrid fungi reveal insights into the obligate biotrophic and pathogenic lifestyle of Synchytrium endobioticum.</title>
        <authorList>
            <person name="van de Vossenberg B.T.L.H."/>
            <person name="Warris S."/>
            <person name="Nguyen H.D.T."/>
            <person name="van Gent-Pelzer M.P.E."/>
            <person name="Joly D.L."/>
            <person name="van de Geest H.C."/>
            <person name="Bonants P.J.M."/>
            <person name="Smith D.S."/>
            <person name="Levesque C.A."/>
            <person name="van der Lee T.A.J."/>
        </authorList>
    </citation>
    <scope>NUCLEOTIDE SEQUENCE [LARGE SCALE GENOMIC DNA]</scope>
    <source>
        <strain evidence="16 17">JEL517</strain>
    </source>
</reference>
<evidence type="ECO:0000256" key="5">
    <source>
        <dbReference type="ARBA" id="ARBA00022490"/>
    </source>
</evidence>
<evidence type="ECO:0000256" key="10">
    <source>
        <dbReference type="ARBA" id="ARBA00022917"/>
    </source>
</evidence>
<evidence type="ECO:0000256" key="4">
    <source>
        <dbReference type="ARBA" id="ARBA00012829"/>
    </source>
</evidence>
<dbReference type="GO" id="GO:0005739">
    <property type="term" value="C:mitochondrion"/>
    <property type="evidence" value="ECO:0007669"/>
    <property type="project" value="TreeGrafter"/>
</dbReference>
<dbReference type="InterPro" id="IPR033731">
    <property type="entry name" value="GlyRS-like_core"/>
</dbReference>
<dbReference type="GeneID" id="42002844"/>
<evidence type="ECO:0000256" key="11">
    <source>
        <dbReference type="ARBA" id="ARBA00023146"/>
    </source>
</evidence>
<comment type="caution">
    <text evidence="16">The sequence shown here is derived from an EMBL/GenBank/DDBJ whole genome shotgun (WGS) entry which is preliminary data.</text>
</comment>
<dbReference type="GO" id="GO:0016740">
    <property type="term" value="F:transferase activity"/>
    <property type="evidence" value="ECO:0007669"/>
    <property type="project" value="UniProtKB-KW"/>
</dbReference>
<evidence type="ECO:0000256" key="13">
    <source>
        <dbReference type="SAM" id="MobiDB-lite"/>
    </source>
</evidence>
<dbReference type="SUPFAM" id="SSF52954">
    <property type="entry name" value="Class II aaRS ABD-related"/>
    <property type="match status" value="1"/>
</dbReference>
<dbReference type="EMBL" id="QEAO01000005">
    <property type="protein sequence ID" value="TPX36192.1"/>
    <property type="molecule type" value="Genomic_DNA"/>
</dbReference>
<dbReference type="SUPFAM" id="SSF47060">
    <property type="entry name" value="S15/NS1 RNA-binding domain"/>
    <property type="match status" value="1"/>
</dbReference>
<keyword evidence="7" id="KW-0808">Transferase</keyword>
<dbReference type="Pfam" id="PF03129">
    <property type="entry name" value="HGTP_anticodon"/>
    <property type="match status" value="1"/>
</dbReference>
<dbReference type="Pfam" id="PF00587">
    <property type="entry name" value="tRNA-synt_2b"/>
    <property type="match status" value="1"/>
</dbReference>
<feature type="domain" description="WHEP-TRS" evidence="15">
    <location>
        <begin position="5"/>
        <end position="61"/>
    </location>
</feature>
<evidence type="ECO:0000256" key="3">
    <source>
        <dbReference type="ARBA" id="ARBA00011738"/>
    </source>
</evidence>
<feature type="region of interest" description="Disordered" evidence="13">
    <location>
        <begin position="182"/>
        <end position="207"/>
    </location>
</feature>
<dbReference type="GO" id="GO:0005524">
    <property type="term" value="F:ATP binding"/>
    <property type="evidence" value="ECO:0007669"/>
    <property type="project" value="UniProtKB-KW"/>
</dbReference>
<sequence>MAELDDATLDKELADQGTRIRDLKAQGTSKADLQPEVDRLKVLKDEKAKRVAAAPKAPTKEAAPVANGVKPFDRVALEAILTRRFFYAPSFAIYGGVAGLFDYGPPGSALQNNILQLWRQHFVLEENMLEIECTNLTPHDVLKTSGHVDRFADYMVTDSVTGDIQRADHLVKNTFKDRLEQDDKIKASGSESDGKKAAKGGKKAAEPLTPEMRRQYEIILEQLDNYDGDGLHQLITDYKILSPEGNSYTAPRLFNLMFETSIGPTGQFKGYMRPETAQGHFVNFKKLLEFNNERVPFASASIGKSFRNEISPRQGLLRVREFTMAEIEYFVDPADKKHRRFSEVRDVMMTFYSAEDQMAAAGTKEMTMGDAVDKGIVNNETLGYFVARIHLFLIRIGIDRTRLRFRQHMKNEMAHYACDCWDAEIKSSYGWIECVGCADRSAFDLTAHSKRTGEKMVVRQPLPEPVVRTRMVLEMNKTKFGPTYRKNAKAVEGYLNSLMVGDDEWDEDKIVDLKTRMADAGKVTITGTDGNQYDLTADVVTIGPKTDKVNVREFIPNVIEPSFGIGRILYSLLEHSWWTREDDENRTVLSFKPVIAPTKALIVPLSSQEEFVPFIRDISRELRKAGVSNRVDDSSSAIGRRYSRNDELGTPFAITVDFQTIKDETVTLRERDSTKQIRESISVVVGIIRDLVTEQTTWEEIAAKYPSFVQQEV</sequence>
<evidence type="ECO:0000256" key="12">
    <source>
        <dbReference type="ARBA" id="ARBA00030057"/>
    </source>
</evidence>
<protein>
    <recommendedName>
        <fullName evidence="4">glycine--tRNA ligase</fullName>
        <ecNumber evidence="4">6.1.1.14</ecNumber>
    </recommendedName>
    <alternativeName>
        <fullName evidence="12">Diadenosine tetraphosphate synthetase</fullName>
    </alternativeName>
</protein>
<dbReference type="InterPro" id="IPR006195">
    <property type="entry name" value="aa-tRNA-synth_II"/>
</dbReference>